<dbReference type="InterPro" id="IPR039248">
    <property type="entry name" value="Ptase_RsbX"/>
</dbReference>
<reference evidence="3 4" key="1">
    <citation type="submission" date="2019-08" db="EMBL/GenBank/DDBJ databases">
        <authorList>
            <person name="Chen S.-C."/>
            <person name="Lai M.-C."/>
            <person name="You Y.-T."/>
        </authorList>
    </citation>
    <scope>NUCLEOTIDE SEQUENCE [LARGE SCALE GENOMIC DNA]</scope>
    <source>
        <strain evidence="3 4">P2F9704a</strain>
    </source>
</reference>
<comment type="caution">
    <text evidence="3">The sequence shown here is derived from an EMBL/GenBank/DDBJ whole genome shotgun (WGS) entry which is preliminary data.</text>
</comment>
<evidence type="ECO:0000313" key="3">
    <source>
        <dbReference type="EMBL" id="MCQ1538791.1"/>
    </source>
</evidence>
<accession>A0ABD4TJ55</accession>
<dbReference type="Gene3D" id="3.30.565.10">
    <property type="entry name" value="Histidine kinase-like ATPase, C-terminal domain"/>
    <property type="match status" value="1"/>
</dbReference>
<dbReference type="SUPFAM" id="SSF81606">
    <property type="entry name" value="PP2C-like"/>
    <property type="match status" value="1"/>
</dbReference>
<dbReference type="SUPFAM" id="SSF55874">
    <property type="entry name" value="ATPase domain of HSP90 chaperone/DNA topoisomerase II/histidine kinase"/>
    <property type="match status" value="1"/>
</dbReference>
<sequence length="333" mass="36682">MNPEYKTRAVLLDPHKSMAVSEIHELAAMSGFPKKALGEIDLIVSELASNHIKHNTVQGRIRYRVDDGGDGRYIEIISEDNGPGIPDCDIAFEDGFTTAAKSMGVGLGSIRRVSDEFDISSSLSGTRIRVKKYAEKRIPIHGNGLRISVLTRPHPFESVCGDGYYVERFRDGALIAVIDGLGHGVHAREAASCAERYLRNNARHARINDLLAGLGSVLRKTRGAVAGIIRIDEEQGKIYYSGIGDTSVRLYQGESYNSFHSIPGILGVNYTQVQIQSGDWIRGRSMAILHSDGISSRFSLDYAMAGETPQLIAHYIMDKYWREIDDGTVIVVK</sequence>
<feature type="domain" description="Histidine kinase/HSP90-like ATPase" evidence="2">
    <location>
        <begin position="35"/>
        <end position="136"/>
    </location>
</feature>
<dbReference type="InterPro" id="IPR001932">
    <property type="entry name" value="PPM-type_phosphatase-like_dom"/>
</dbReference>
<dbReference type="RefSeq" id="WP_255332744.1">
    <property type="nucleotide sequence ID" value="NZ_VOTZ01000014.1"/>
</dbReference>
<dbReference type="Pfam" id="PF13581">
    <property type="entry name" value="HATPase_c_2"/>
    <property type="match status" value="1"/>
</dbReference>
<dbReference type="InterPro" id="IPR003594">
    <property type="entry name" value="HATPase_dom"/>
</dbReference>
<proteinExistence type="predicted"/>
<dbReference type="Gene3D" id="3.60.40.10">
    <property type="entry name" value="PPM-type phosphatase domain"/>
    <property type="match status" value="1"/>
</dbReference>
<gene>
    <name evidence="3" type="ORF">FTO68_07310</name>
</gene>
<dbReference type="AlphaFoldDB" id="A0ABD4TJ55"/>
<dbReference type="SMART" id="SM00387">
    <property type="entry name" value="HATPase_c"/>
    <property type="match status" value="1"/>
</dbReference>
<dbReference type="Proteomes" id="UP001524383">
    <property type="component" value="Unassembled WGS sequence"/>
</dbReference>
<dbReference type="PANTHER" id="PTHR35801">
    <property type="entry name" value="PHOSPHOSERINE PHOSPHATASE RSBX"/>
    <property type="match status" value="1"/>
</dbReference>
<evidence type="ECO:0000259" key="1">
    <source>
        <dbReference type="SMART" id="SM00331"/>
    </source>
</evidence>
<evidence type="ECO:0000259" key="2">
    <source>
        <dbReference type="SMART" id="SM00387"/>
    </source>
</evidence>
<dbReference type="PANTHER" id="PTHR35801:SF1">
    <property type="entry name" value="PHOSPHOSERINE PHOSPHATASE RSBX"/>
    <property type="match status" value="1"/>
</dbReference>
<dbReference type="SMART" id="SM00331">
    <property type="entry name" value="PP2C_SIG"/>
    <property type="match status" value="1"/>
</dbReference>
<protein>
    <submittedName>
        <fullName evidence="3">SpoIIE family protein phosphatase</fullName>
    </submittedName>
</protein>
<dbReference type="EMBL" id="VOTZ01000014">
    <property type="protein sequence ID" value="MCQ1538791.1"/>
    <property type="molecule type" value="Genomic_DNA"/>
</dbReference>
<organism evidence="3 4">
    <name type="scientific">Methanocalculus taiwanensis</name>
    <dbReference type="NCBI Taxonomy" id="106207"/>
    <lineage>
        <taxon>Archaea</taxon>
        <taxon>Methanobacteriati</taxon>
        <taxon>Methanobacteriota</taxon>
        <taxon>Stenosarchaea group</taxon>
        <taxon>Methanomicrobia</taxon>
        <taxon>Methanomicrobiales</taxon>
        <taxon>Methanocalculaceae</taxon>
        <taxon>Methanocalculus</taxon>
    </lineage>
</organism>
<evidence type="ECO:0000313" key="4">
    <source>
        <dbReference type="Proteomes" id="UP001524383"/>
    </source>
</evidence>
<dbReference type="InterPro" id="IPR036457">
    <property type="entry name" value="PPM-type-like_dom_sf"/>
</dbReference>
<dbReference type="InterPro" id="IPR036890">
    <property type="entry name" value="HATPase_C_sf"/>
</dbReference>
<keyword evidence="4" id="KW-1185">Reference proteome</keyword>
<name>A0ABD4TJ55_9EURY</name>
<feature type="domain" description="PPM-type phosphatase" evidence="1">
    <location>
        <begin position="147"/>
        <end position="333"/>
    </location>
</feature>